<dbReference type="EMBL" id="CP032683">
    <property type="protein sequence ID" value="AYK15153.1"/>
    <property type="molecule type" value="Genomic_DNA"/>
</dbReference>
<dbReference type="OrthoDB" id="147457at2157"/>
<reference evidence="2" key="2">
    <citation type="submission" date="2018-10" db="EMBL/GenBank/DDBJ databases">
        <authorList>
            <person name="Fischer M.A."/>
            <person name="Kern T."/>
            <person name="Deppenmeier U."/>
            <person name="Schmitz R.A."/>
            <person name="Rother M."/>
        </authorList>
    </citation>
    <scope>NUCLEOTIDE SEQUENCE</scope>
    <source>
        <strain evidence="2">E03.2</strain>
    </source>
</reference>
<reference evidence="2 4" key="1">
    <citation type="journal article" date="2016" name="Int. J. Syst. Evol. Microbiol.">
        <title>Methanosarcina flavescens sp. nov., a methanogenic archaeon isolated from a full-scale anaerobic digester.</title>
        <authorList>
            <person name="Kern T."/>
            <person name="Fischer M.A."/>
            <person name="Deppenmeier U."/>
            <person name="Schmitz R.A."/>
            <person name="Rother M."/>
        </authorList>
    </citation>
    <scope>NUCLEOTIDE SEQUENCE [LARGE SCALE GENOMIC DNA]</scope>
    <source>
        <strain evidence="2 4">E03.2</strain>
    </source>
</reference>
<evidence type="ECO:0000313" key="2">
    <source>
        <dbReference type="EMBL" id="AYK15153.1"/>
    </source>
</evidence>
<dbReference type="EMBL" id="JAAYQL010000023">
    <property type="protein sequence ID" value="NLK32033.1"/>
    <property type="molecule type" value="Genomic_DNA"/>
</dbReference>
<reference evidence="3 5" key="3">
    <citation type="journal article" date="2020" name="Biotechnol. Biofuels">
        <title>New insights from the biogas microbiome by comprehensive genome-resolved metagenomics of nearly 1600 species originating from multiple anaerobic digesters.</title>
        <authorList>
            <person name="Campanaro S."/>
            <person name="Treu L."/>
            <person name="Rodriguez-R L.M."/>
            <person name="Kovalovszki A."/>
            <person name="Ziels R.M."/>
            <person name="Maus I."/>
            <person name="Zhu X."/>
            <person name="Kougias P.G."/>
            <person name="Basile A."/>
            <person name="Luo G."/>
            <person name="Schluter A."/>
            <person name="Konstantinidis K.T."/>
            <person name="Angelidaki I."/>
        </authorList>
    </citation>
    <scope>NUCLEOTIDE SEQUENCE [LARGE SCALE GENOMIC DNA]</scope>
    <source>
        <strain evidence="3">AS22ysBPME_46</strain>
    </source>
</reference>
<feature type="domain" description="Formylmethanofuran dehydrogenase subunit E" evidence="1">
    <location>
        <begin position="34"/>
        <end position="163"/>
    </location>
</feature>
<evidence type="ECO:0000313" key="4">
    <source>
        <dbReference type="Proteomes" id="UP000053087"/>
    </source>
</evidence>
<sequence length="200" mass="22567">MHKNSDEEKHQMGTILEQVTDPELLSQIERVVSFHGFLTSGALIGIQMLNIARRELDIQNGERIYVTCETKSCMPDPFQILAGATIGNNGLKINNLGKMAVTVNKQAPEGVHSIKGIRIILDPEKTKAYPKLHAWYLNTEKFPHVEIVPILLDAGEKVYSWKLVDIEVPVRQKKRIQCCKNCNEMFVQHDNELLCGACTE</sequence>
<dbReference type="AlphaFoldDB" id="A0A660HSC6"/>
<dbReference type="InterPro" id="IPR003814">
    <property type="entry name" value="FmdEsu_dom"/>
</dbReference>
<evidence type="ECO:0000313" key="5">
    <source>
        <dbReference type="Proteomes" id="UP000585579"/>
    </source>
</evidence>
<protein>
    <submittedName>
        <fullName evidence="2">Formylmethanofuran dehydrogenase</fullName>
    </submittedName>
</protein>
<dbReference type="InterPro" id="IPR053194">
    <property type="entry name" value="tRNA_methyltr_O"/>
</dbReference>
<dbReference type="SUPFAM" id="SSF143555">
    <property type="entry name" value="FwdE-like"/>
    <property type="match status" value="1"/>
</dbReference>
<evidence type="ECO:0000259" key="1">
    <source>
        <dbReference type="Pfam" id="PF02663"/>
    </source>
</evidence>
<dbReference type="PANTHER" id="PTHR39418">
    <property type="entry name" value="DEHYDROGENASE-RELATED"/>
    <property type="match status" value="1"/>
</dbReference>
<dbReference type="Proteomes" id="UP000585579">
    <property type="component" value="Unassembled WGS sequence"/>
</dbReference>
<dbReference type="PANTHER" id="PTHR39418:SF1">
    <property type="entry name" value="DEHYDROGENASE"/>
    <property type="match status" value="1"/>
</dbReference>
<dbReference type="Pfam" id="PF02663">
    <property type="entry name" value="FmdE"/>
    <property type="match status" value="1"/>
</dbReference>
<dbReference type="Proteomes" id="UP000053087">
    <property type="component" value="Chromosome"/>
</dbReference>
<proteinExistence type="predicted"/>
<evidence type="ECO:0000313" key="3">
    <source>
        <dbReference type="EMBL" id="NLK32033.1"/>
    </source>
</evidence>
<gene>
    <name evidence="2" type="ORF">AOB57_008010</name>
    <name evidence="3" type="ORF">GX302_04120</name>
</gene>
<dbReference type="Gene3D" id="3.30.1330.130">
    <property type="match status" value="1"/>
</dbReference>
<organism evidence="2 4">
    <name type="scientific">Methanosarcina flavescens</name>
    <dbReference type="NCBI Taxonomy" id="1715806"/>
    <lineage>
        <taxon>Archaea</taxon>
        <taxon>Methanobacteriati</taxon>
        <taxon>Methanobacteriota</taxon>
        <taxon>Stenosarchaea group</taxon>
        <taxon>Methanomicrobia</taxon>
        <taxon>Methanosarcinales</taxon>
        <taxon>Methanosarcinaceae</taxon>
        <taxon>Methanosarcina</taxon>
    </lineage>
</organism>
<keyword evidence="4" id="KW-1185">Reference proteome</keyword>
<name>A0A660HSC6_9EURY</name>
<dbReference type="KEGG" id="mfz:AOB57_008010"/>
<accession>A0A660HSC6</accession>